<reference evidence="2" key="1">
    <citation type="submission" date="2022-08" db="EMBL/GenBank/DDBJ databases">
        <title>Novel sulfate-reducing endosymbionts in the free-living metamonad Anaeramoeba.</title>
        <authorList>
            <person name="Jerlstrom-Hultqvist J."/>
            <person name="Cepicka I."/>
            <person name="Gallot-Lavallee L."/>
            <person name="Salas-Leiva D."/>
            <person name="Curtis B.A."/>
            <person name="Zahonova K."/>
            <person name="Pipaliya S."/>
            <person name="Dacks J."/>
            <person name="Roger A.J."/>
        </authorList>
    </citation>
    <scope>NUCLEOTIDE SEQUENCE</scope>
    <source>
        <strain evidence="2">Schooner1</strain>
    </source>
</reference>
<proteinExistence type="predicted"/>
<feature type="compositionally biased region" description="Polar residues" evidence="1">
    <location>
        <begin position="366"/>
        <end position="378"/>
    </location>
</feature>
<dbReference type="InterPro" id="IPR027417">
    <property type="entry name" value="P-loop_NTPase"/>
</dbReference>
<dbReference type="PANTHER" id="PTHR35205:SF1">
    <property type="entry name" value="ZU5 DOMAIN-CONTAINING PROTEIN"/>
    <property type="match status" value="1"/>
</dbReference>
<protein>
    <submittedName>
        <fullName evidence="2">Nb-arc and tpr domain protein</fullName>
    </submittedName>
</protein>
<feature type="compositionally biased region" description="Low complexity" evidence="1">
    <location>
        <begin position="415"/>
        <end position="425"/>
    </location>
</feature>
<dbReference type="PANTHER" id="PTHR35205">
    <property type="entry name" value="NB-ARC AND TPR DOMAIN PROTEIN"/>
    <property type="match status" value="1"/>
</dbReference>
<sequence length="709" mass="82726">MEIQPATELLVLSQDIRLFPKNEQISYFLNNLLQPIQISKSPIAPRSQIICTVPSPSNNIQPLLVPCTNFNIISSFYRVVISLDFSQRVIKSDELFNQVIKNFIKTFQILNQSLNYCNTKQPINILTYLTILIQRTEKETDCECLVVEKFQGVKMSSKNTNKSASQSINQEYFSFLKPFPGIKKENSVKCISDGEIKKSKKHGFSFSNLSLEGLSNKPSHDLSSETMDQSIKFSQIFDFEGTPINFKSLELESEKEQEIENVKEKEEEKKENEKENEKEKKIEIKNEKENDKEKEKKIKKDDWDINKKKKAVSVIENNSDKKKQDLCSLNVLKTNYKNRSFELTQTISPFPLFNSSYNKPQNLSLQDVTGEQSDQPSDIHSKYKVSKQVTSSSKTTQMFSIKNPNIPLRIFSSQNNLQNQSPNTNIEKDCGSQKFSKSKRDDKKFCNQNPTHTQWWWEEKNTSILIRKKKLKKIQNYFKANPKIIIGLVGLGGIGKTQLAMSYVSENIQNYDQFFWFNGENKSTLFNDIKSLLINSYKQQLMNISLKNFDLGGLIKKLKKLLNSSKTKKILKRLIIYDNVDNPTEIIKYIKKIKGHILVTSRDDNPKYNNKILKVSNFSKSETIQYLERELKSLEIENENEKEKETENETENENVKEKEKEKWIEIEKENVNEKEKRIEKEKEKEKEKEIEIEIEKENENEKEKKKDNI</sequence>
<dbReference type="Gene3D" id="3.40.50.300">
    <property type="entry name" value="P-loop containing nucleotide triphosphate hydrolases"/>
    <property type="match status" value="1"/>
</dbReference>
<dbReference type="EMBL" id="JAOAOG010000143">
    <property type="protein sequence ID" value="KAJ6245703.1"/>
    <property type="molecule type" value="Genomic_DNA"/>
</dbReference>
<feature type="region of interest" description="Disordered" evidence="1">
    <location>
        <begin position="255"/>
        <end position="280"/>
    </location>
</feature>
<feature type="region of interest" description="Disordered" evidence="1">
    <location>
        <begin position="674"/>
        <end position="709"/>
    </location>
</feature>
<gene>
    <name evidence="2" type="ORF">M0813_20123</name>
</gene>
<dbReference type="Proteomes" id="UP001150062">
    <property type="component" value="Unassembled WGS sequence"/>
</dbReference>
<keyword evidence="3" id="KW-1185">Reference proteome</keyword>
<name>A0ABQ8YM91_9EUKA</name>
<comment type="caution">
    <text evidence="2">The sequence shown here is derived from an EMBL/GenBank/DDBJ whole genome shotgun (WGS) entry which is preliminary data.</text>
</comment>
<evidence type="ECO:0000256" key="1">
    <source>
        <dbReference type="SAM" id="MobiDB-lite"/>
    </source>
</evidence>
<evidence type="ECO:0000313" key="2">
    <source>
        <dbReference type="EMBL" id="KAJ6245703.1"/>
    </source>
</evidence>
<feature type="region of interest" description="Disordered" evidence="1">
    <location>
        <begin position="366"/>
        <end position="386"/>
    </location>
</feature>
<evidence type="ECO:0000313" key="3">
    <source>
        <dbReference type="Proteomes" id="UP001150062"/>
    </source>
</evidence>
<feature type="region of interest" description="Disordered" evidence="1">
    <location>
        <begin position="415"/>
        <end position="444"/>
    </location>
</feature>
<feature type="region of interest" description="Disordered" evidence="1">
    <location>
        <begin position="638"/>
        <end position="662"/>
    </location>
</feature>
<accession>A0ABQ8YM91</accession>
<organism evidence="2 3">
    <name type="scientific">Anaeramoeba flamelloides</name>
    <dbReference type="NCBI Taxonomy" id="1746091"/>
    <lineage>
        <taxon>Eukaryota</taxon>
        <taxon>Metamonada</taxon>
        <taxon>Anaeramoebidae</taxon>
        <taxon>Anaeramoeba</taxon>
    </lineage>
</organism>
<dbReference type="SUPFAM" id="SSF52540">
    <property type="entry name" value="P-loop containing nucleoside triphosphate hydrolases"/>
    <property type="match status" value="1"/>
</dbReference>